<dbReference type="AlphaFoldDB" id="A0A1X1WEI0"/>
<dbReference type="InterPro" id="IPR003675">
    <property type="entry name" value="Rce1/LyrA-like_dom"/>
</dbReference>
<evidence type="ECO:0000313" key="3">
    <source>
        <dbReference type="EMBL" id="ORV84958.1"/>
    </source>
</evidence>
<proteinExistence type="predicted"/>
<feature type="transmembrane region" description="Helical" evidence="1">
    <location>
        <begin position="204"/>
        <end position="225"/>
    </location>
</feature>
<dbReference type="GO" id="GO:0006508">
    <property type="term" value="P:proteolysis"/>
    <property type="evidence" value="ECO:0007669"/>
    <property type="project" value="UniProtKB-KW"/>
</dbReference>
<feature type="transmembrane region" description="Helical" evidence="1">
    <location>
        <begin position="153"/>
        <end position="177"/>
    </location>
</feature>
<feature type="transmembrane region" description="Helical" evidence="1">
    <location>
        <begin position="113"/>
        <end position="133"/>
    </location>
</feature>
<evidence type="ECO:0000313" key="4">
    <source>
        <dbReference type="Proteomes" id="UP000193622"/>
    </source>
</evidence>
<organism evidence="3 4">
    <name type="scientific">Mycolicibacterium iranicum</name>
    <name type="common">Mycobacterium iranicum</name>
    <dbReference type="NCBI Taxonomy" id="912594"/>
    <lineage>
        <taxon>Bacteria</taxon>
        <taxon>Bacillati</taxon>
        <taxon>Actinomycetota</taxon>
        <taxon>Actinomycetes</taxon>
        <taxon>Mycobacteriales</taxon>
        <taxon>Mycobacteriaceae</taxon>
        <taxon>Mycolicibacterium</taxon>
    </lineage>
</organism>
<keyword evidence="1" id="KW-0812">Transmembrane</keyword>
<keyword evidence="3" id="KW-0645">Protease</keyword>
<dbReference type="GO" id="GO:0080120">
    <property type="term" value="P:CAAX-box protein maturation"/>
    <property type="evidence" value="ECO:0007669"/>
    <property type="project" value="UniProtKB-ARBA"/>
</dbReference>
<feature type="transmembrane region" description="Helical" evidence="1">
    <location>
        <begin position="25"/>
        <end position="45"/>
    </location>
</feature>
<accession>A0A1X1WEI0</accession>
<feature type="domain" description="CAAX prenyl protease 2/Lysostaphin resistance protein A-like" evidence="2">
    <location>
        <begin position="152"/>
        <end position="244"/>
    </location>
</feature>
<feature type="transmembrane region" description="Helical" evidence="1">
    <location>
        <begin position="71"/>
        <end position="93"/>
    </location>
</feature>
<evidence type="ECO:0000259" key="2">
    <source>
        <dbReference type="Pfam" id="PF02517"/>
    </source>
</evidence>
<feature type="transmembrane region" description="Helical" evidence="1">
    <location>
        <begin position="231"/>
        <end position="252"/>
    </location>
</feature>
<name>A0A1X1WEI0_MYCIR</name>
<reference evidence="3 4" key="1">
    <citation type="submission" date="2016-01" db="EMBL/GenBank/DDBJ databases">
        <title>The new phylogeny of the genus Mycobacterium.</title>
        <authorList>
            <person name="Tarcisio F."/>
            <person name="Conor M."/>
            <person name="Antonella G."/>
            <person name="Elisabetta G."/>
            <person name="Giulia F.S."/>
            <person name="Sara T."/>
            <person name="Anna F."/>
            <person name="Clotilde B."/>
            <person name="Roberto B."/>
            <person name="Veronica D.S."/>
            <person name="Fabio R."/>
            <person name="Monica P."/>
            <person name="Olivier J."/>
            <person name="Enrico T."/>
            <person name="Nicola S."/>
        </authorList>
    </citation>
    <scope>NUCLEOTIDE SEQUENCE [LARGE SCALE GENOMIC DNA]</scope>
    <source>
        <strain evidence="3 4">DSM 45541</strain>
    </source>
</reference>
<dbReference type="Proteomes" id="UP000193622">
    <property type="component" value="Unassembled WGS sequence"/>
</dbReference>
<keyword evidence="1" id="KW-1133">Transmembrane helix</keyword>
<dbReference type="Pfam" id="PF02517">
    <property type="entry name" value="Rce1-like"/>
    <property type="match status" value="1"/>
</dbReference>
<dbReference type="GO" id="GO:0004175">
    <property type="term" value="F:endopeptidase activity"/>
    <property type="evidence" value="ECO:0007669"/>
    <property type="project" value="UniProtKB-ARBA"/>
</dbReference>
<keyword evidence="1" id="KW-0472">Membrane</keyword>
<comment type="caution">
    <text evidence="3">The sequence shown here is derived from an EMBL/GenBank/DDBJ whole genome shotgun (WGS) entry which is preliminary data.</text>
</comment>
<sequence>MSATDADPASGDLTDAQRRALRIEIAVVLAVTFGLSAYTALLRLVESVLLGLSGQTVALNPKRSPFDTIDLGLNLASLFQLVAWGLLAVYLLWRGGDGPQRIGLTRIRWRQDILGGVGLAMLIGVPGLALYQIARIIGLNASVEPAELNDTWWRIPVLLLLAFGNGWAEEVIVVGFLMTRLRQLKVNPWTALVVSSLLRGAYHLYQGFGAGLGNVAMGLVFGYVWQRTGRLWPLIIAHTLIDVVAFVGYSLLAGRLGWLL</sequence>
<protein>
    <submittedName>
        <fullName evidence="3">CAAX protease</fullName>
    </submittedName>
</protein>
<gene>
    <name evidence="3" type="ORF">AWC12_00325</name>
</gene>
<dbReference type="EMBL" id="LQPC01000045">
    <property type="protein sequence ID" value="ORV84958.1"/>
    <property type="molecule type" value="Genomic_DNA"/>
</dbReference>
<evidence type="ECO:0000256" key="1">
    <source>
        <dbReference type="SAM" id="Phobius"/>
    </source>
</evidence>
<keyword evidence="3" id="KW-0378">Hydrolase</keyword>